<dbReference type="Pfam" id="PF26204">
    <property type="entry name" value="Med14_fung"/>
    <property type="match status" value="1"/>
</dbReference>
<evidence type="ECO:0000256" key="10">
    <source>
        <dbReference type="SAM" id="MobiDB-lite"/>
    </source>
</evidence>
<keyword evidence="4 9" id="KW-0805">Transcription regulation</keyword>
<evidence type="ECO:0000256" key="6">
    <source>
        <dbReference type="ARBA" id="ARBA00023163"/>
    </source>
</evidence>
<evidence type="ECO:0000256" key="1">
    <source>
        <dbReference type="ARBA" id="ARBA00004123"/>
    </source>
</evidence>
<dbReference type="AlphaFoldDB" id="A0A179FG50"/>
<feature type="compositionally biased region" description="Low complexity" evidence="10">
    <location>
        <begin position="123"/>
        <end position="142"/>
    </location>
</feature>
<name>A0A179FG50_METCM</name>
<feature type="compositionally biased region" description="Polar residues" evidence="10">
    <location>
        <begin position="23"/>
        <end position="33"/>
    </location>
</feature>
<evidence type="ECO:0000256" key="3">
    <source>
        <dbReference type="ARBA" id="ARBA00019619"/>
    </source>
</evidence>
<feature type="region of interest" description="Disordered" evidence="10">
    <location>
        <begin position="123"/>
        <end position="143"/>
    </location>
</feature>
<gene>
    <name evidence="12" type="ORF">VFPPC_05565</name>
</gene>
<dbReference type="InterPro" id="IPR013947">
    <property type="entry name" value="Mediator_Med14"/>
</dbReference>
<dbReference type="Proteomes" id="UP000078397">
    <property type="component" value="Unassembled WGS sequence"/>
</dbReference>
<dbReference type="PANTHER" id="PTHR12809">
    <property type="entry name" value="MEDIATOR COMPLEX SUBUNIT"/>
    <property type="match status" value="1"/>
</dbReference>
<dbReference type="Pfam" id="PF08638">
    <property type="entry name" value="Med14"/>
    <property type="match status" value="1"/>
</dbReference>
<feature type="region of interest" description="Disordered" evidence="10">
    <location>
        <begin position="1"/>
        <end position="75"/>
    </location>
</feature>
<feature type="compositionally biased region" description="Polar residues" evidence="10">
    <location>
        <begin position="55"/>
        <end position="74"/>
    </location>
</feature>
<reference evidence="12 13" key="1">
    <citation type="journal article" date="2016" name="PLoS Pathog.">
        <title>Biosynthesis of antibiotic leucinostatins in bio-control fungus Purpureocillium lilacinum and their inhibition on phytophthora revealed by genome mining.</title>
        <authorList>
            <person name="Wang G."/>
            <person name="Liu Z."/>
            <person name="Lin R."/>
            <person name="Li E."/>
            <person name="Mao Z."/>
            <person name="Ling J."/>
            <person name="Yang Y."/>
            <person name="Yin W.B."/>
            <person name="Xie B."/>
        </authorList>
    </citation>
    <scope>NUCLEOTIDE SEQUENCE [LARGE SCALE GENOMIC DNA]</scope>
    <source>
        <strain evidence="12">170</strain>
    </source>
</reference>
<dbReference type="EMBL" id="LSBJ02000005">
    <property type="protein sequence ID" value="OAQ64260.1"/>
    <property type="molecule type" value="Genomic_DNA"/>
</dbReference>
<comment type="function">
    <text evidence="9">Component of the Mediator complex, a coactivator involved in the regulated transcription of nearly all RNA polymerase II-dependent genes. Mediator functions as a bridge to convey information from gene-specific regulatory proteins to the basal RNA polymerase II transcription machinery. Mediator is recruited to promoters by direct interactions with regulatory proteins and serves as a scaffold for the assembly of a functional preinitiation complex with RNA polymerase II and the general transcription factors.</text>
</comment>
<protein>
    <recommendedName>
        <fullName evidence="3 9">Mediator of RNA polymerase II transcription subunit 14</fullName>
    </recommendedName>
    <alternativeName>
        <fullName evidence="8 9">Mediator complex subunit 14</fullName>
    </alternativeName>
</protein>
<evidence type="ECO:0000256" key="9">
    <source>
        <dbReference type="RuleBase" id="RU365082"/>
    </source>
</evidence>
<evidence type="ECO:0000313" key="12">
    <source>
        <dbReference type="EMBL" id="OAQ64260.1"/>
    </source>
</evidence>
<dbReference type="OrthoDB" id="205099at2759"/>
<dbReference type="GO" id="GO:0070847">
    <property type="term" value="C:core mediator complex"/>
    <property type="evidence" value="ECO:0007669"/>
    <property type="project" value="TreeGrafter"/>
</dbReference>
<keyword evidence="5 9" id="KW-0010">Activator</keyword>
<sequence length="1095" mass="122349">MESSGQNGTRTDHDRDSIMNGVNGANGTPQYANVSKEKASAAATTDGSAKAINGNDGSRPQEPNQNGESSQSRNRMNDLPDEIVHITQGFVPLSLLLTRLAQTSHNALQEKIAELTKMPVPAAAANGSSSYSSSGPDDSSADNLRKKGNLVNFAQEWHGKWLKALVITDWSRKSHLVSKLIDLKFHIDQQRILYDGALDFMVNVKRDLTFARMPSPDLKTALQVLSTGSAPWMPDLGYIEPPALTPETQLKWMNELNTLLSLRLNLEDFDKIPYHFRNYEIASGRVTFRVEGEFEVDLTIADEDFEKQFWFIDFRYAFTPAASSISESLRTHLENCVNDVLGKEGLLGCYQFLHELVLTTKINELKRQALQLSRTSWTGTLNVEPLNRALSIQYWTGRSTTMGSKSWILVAVNSNRTQNGKENASSTSQLVAKWYRDNKEVTEVELELNVNELSAETLLTNVIARHIEHILASIHDKLLTTSRFKNHEASMTLRISKTDPAFSVLTTQVGYNGEASVLLEPMTGAFALKPPSRFTIQPEHQLNNGKSPAEDGLNCLEALRCAILEDELHRRATLMGWFVRKPAMSAEELKSATKVRDWTRAIWLQKDGWGSSWFVVVVLGLNGDEWWLLESNANKSLRFQARIPLNGGYPDLSDFFWQNLAFFTTGVISQSVDLRELHRRQIKCRSSATAKLSLSRKVRLPSTEVELSALFPSMVFDKSKSEEDTTSNNDEQLDHMHLLSLIQRASGAALVRKKAWAENIVHVTFKGIRGFSTLENATDEGPQDGPQEKELICTSEAILRVRRPSKFASLDGLADRDVSYDPSRGEFALRIQRAVGKPILSALKSQIKAIDRFVNFLEALDSAKGTITTESVTLRQITFFYNEPKDHETSAQEEAATEEPPKRWRVVLDLSKDDIDIEIEKGNPHLRVLDLMRQLVNSDGGIGALMAWLPASLPALQAIDKMETEWEPIQASGQGRLVFSMKTIAWMSIEYTINSDEKTLTKPVRLEVKMEPRRCQAWWHVWRSDAESTAQDAISAALQPIWNKKGDNWLGLSTGAAGRPHGGVVKMLLAVDEAIRGTVTNESSGTQDTDVVVLD</sequence>
<dbReference type="RefSeq" id="XP_018141574.1">
    <property type="nucleotide sequence ID" value="XM_018284739.1"/>
</dbReference>
<evidence type="ECO:0000256" key="8">
    <source>
        <dbReference type="ARBA" id="ARBA00032007"/>
    </source>
</evidence>
<evidence type="ECO:0000256" key="7">
    <source>
        <dbReference type="ARBA" id="ARBA00023242"/>
    </source>
</evidence>
<dbReference type="GO" id="GO:0016592">
    <property type="term" value="C:mediator complex"/>
    <property type="evidence" value="ECO:0007669"/>
    <property type="project" value="UniProtKB-UniRule"/>
</dbReference>
<keyword evidence="13" id="KW-1185">Reference proteome</keyword>
<proteinExistence type="inferred from homology"/>
<evidence type="ECO:0000259" key="11">
    <source>
        <dbReference type="Pfam" id="PF08638"/>
    </source>
</evidence>
<keyword evidence="7 9" id="KW-0539">Nucleus</keyword>
<feature type="domain" description="Mediator complex subunit MED14 N-terminal" evidence="11">
    <location>
        <begin position="90"/>
        <end position="302"/>
    </location>
</feature>
<evidence type="ECO:0000313" key="13">
    <source>
        <dbReference type="Proteomes" id="UP000078397"/>
    </source>
</evidence>
<dbReference type="GO" id="GO:0006357">
    <property type="term" value="P:regulation of transcription by RNA polymerase II"/>
    <property type="evidence" value="ECO:0007669"/>
    <property type="project" value="InterPro"/>
</dbReference>
<evidence type="ECO:0000256" key="5">
    <source>
        <dbReference type="ARBA" id="ARBA00023159"/>
    </source>
</evidence>
<dbReference type="KEGG" id="pchm:VFPPC_05565"/>
<dbReference type="GeneID" id="28848733"/>
<evidence type="ECO:0000256" key="4">
    <source>
        <dbReference type="ARBA" id="ARBA00023015"/>
    </source>
</evidence>
<dbReference type="InterPro" id="IPR055122">
    <property type="entry name" value="Med14_N"/>
</dbReference>
<keyword evidence="6 9" id="KW-0804">Transcription</keyword>
<comment type="subunit">
    <text evidence="9">Component of the Mediator complex.</text>
</comment>
<comment type="similarity">
    <text evidence="2 9">Belongs to the Mediator complex subunit 14 family.</text>
</comment>
<comment type="subcellular location">
    <subcellularLocation>
        <location evidence="1 9">Nucleus</location>
    </subcellularLocation>
</comment>
<comment type="caution">
    <text evidence="12">The sequence shown here is derived from an EMBL/GenBank/DDBJ whole genome shotgun (WGS) entry which is preliminary data.</text>
</comment>
<organism evidence="12 13">
    <name type="scientific">Pochonia chlamydosporia 170</name>
    <dbReference type="NCBI Taxonomy" id="1380566"/>
    <lineage>
        <taxon>Eukaryota</taxon>
        <taxon>Fungi</taxon>
        <taxon>Dikarya</taxon>
        <taxon>Ascomycota</taxon>
        <taxon>Pezizomycotina</taxon>
        <taxon>Sordariomycetes</taxon>
        <taxon>Hypocreomycetidae</taxon>
        <taxon>Hypocreales</taxon>
        <taxon>Clavicipitaceae</taxon>
        <taxon>Pochonia</taxon>
    </lineage>
</organism>
<dbReference type="PANTHER" id="PTHR12809:SF2">
    <property type="entry name" value="MEDIATOR OF RNA POLYMERASE II TRANSCRIPTION SUBUNIT 14"/>
    <property type="match status" value="1"/>
</dbReference>
<accession>A0A179FG50</accession>
<dbReference type="GO" id="GO:0003712">
    <property type="term" value="F:transcription coregulator activity"/>
    <property type="evidence" value="ECO:0007669"/>
    <property type="project" value="UniProtKB-UniRule"/>
</dbReference>
<evidence type="ECO:0000256" key="2">
    <source>
        <dbReference type="ARBA" id="ARBA00007813"/>
    </source>
</evidence>
<dbReference type="STRING" id="1380566.A0A179FG50"/>